<evidence type="ECO:0000313" key="5">
    <source>
        <dbReference type="EMBL" id="TMW81469.1"/>
    </source>
</evidence>
<dbReference type="GO" id="GO:0004672">
    <property type="term" value="F:protein kinase activity"/>
    <property type="evidence" value="ECO:0007669"/>
    <property type="project" value="InterPro"/>
</dbReference>
<dbReference type="InterPro" id="IPR001245">
    <property type="entry name" value="Ser-Thr/Tyr_kinase_cat_dom"/>
</dbReference>
<dbReference type="InterPro" id="IPR000719">
    <property type="entry name" value="Prot_kinase_dom"/>
</dbReference>
<evidence type="ECO:0000259" key="4">
    <source>
        <dbReference type="PROSITE" id="PS50011"/>
    </source>
</evidence>
<dbReference type="Gene3D" id="3.30.200.20">
    <property type="entry name" value="Phosphorylase Kinase, domain 1"/>
    <property type="match status" value="1"/>
</dbReference>
<evidence type="ECO:0000256" key="3">
    <source>
        <dbReference type="SAM" id="Phobius"/>
    </source>
</evidence>
<keyword evidence="3" id="KW-0812">Transmembrane</keyword>
<reference evidence="5" key="1">
    <citation type="submission" date="2019-05" db="EMBL/GenBank/DDBJ databases">
        <title>The de novo reference genome and transcriptome assemblies of the wild tomato species Solanum chilense.</title>
        <authorList>
            <person name="Stam R."/>
            <person name="Nosenko T."/>
            <person name="Hoerger A.C."/>
            <person name="Stephan W."/>
            <person name="Seidel M.A."/>
            <person name="Kuhn J.M.M."/>
            <person name="Haberer G."/>
            <person name="Tellier A."/>
        </authorList>
    </citation>
    <scope>NUCLEOTIDE SEQUENCE</scope>
    <source>
        <tissue evidence="5">Mature leaves</tissue>
    </source>
</reference>
<protein>
    <recommendedName>
        <fullName evidence="4">Protein kinase domain-containing protein</fullName>
    </recommendedName>
</protein>
<dbReference type="Pfam" id="PF07714">
    <property type="entry name" value="PK_Tyr_Ser-Thr"/>
    <property type="match status" value="1"/>
</dbReference>
<feature type="transmembrane region" description="Helical" evidence="3">
    <location>
        <begin position="6"/>
        <end position="30"/>
    </location>
</feature>
<dbReference type="AlphaFoldDB" id="A0A6N2AI99"/>
<dbReference type="PANTHER" id="PTHR27001">
    <property type="entry name" value="OS01G0253100 PROTEIN"/>
    <property type="match status" value="1"/>
</dbReference>
<keyword evidence="3" id="KW-1133">Transmembrane helix</keyword>
<keyword evidence="2" id="KW-0067">ATP-binding</keyword>
<proteinExistence type="predicted"/>
<evidence type="ECO:0000256" key="2">
    <source>
        <dbReference type="ARBA" id="ARBA00022840"/>
    </source>
</evidence>
<keyword evidence="1" id="KW-0547">Nucleotide-binding</keyword>
<accession>A0A6N2AI99</accession>
<evidence type="ECO:0000256" key="1">
    <source>
        <dbReference type="ARBA" id="ARBA00022741"/>
    </source>
</evidence>
<comment type="caution">
    <text evidence="5">The sequence shown here is derived from an EMBL/GenBank/DDBJ whole genome shotgun (WGS) entry which is preliminary data.</text>
</comment>
<dbReference type="EMBL" id="RXGB01024523">
    <property type="protein sequence ID" value="TMW81469.1"/>
    <property type="molecule type" value="Genomic_DNA"/>
</dbReference>
<dbReference type="PROSITE" id="PS50011">
    <property type="entry name" value="PROTEIN_KINASE_DOM"/>
    <property type="match status" value="1"/>
</dbReference>
<organism evidence="5">
    <name type="scientific">Solanum chilense</name>
    <name type="common">Tomato</name>
    <name type="synonym">Lycopersicon chilense</name>
    <dbReference type="NCBI Taxonomy" id="4083"/>
    <lineage>
        <taxon>Eukaryota</taxon>
        <taxon>Viridiplantae</taxon>
        <taxon>Streptophyta</taxon>
        <taxon>Embryophyta</taxon>
        <taxon>Tracheophyta</taxon>
        <taxon>Spermatophyta</taxon>
        <taxon>Magnoliopsida</taxon>
        <taxon>eudicotyledons</taxon>
        <taxon>Gunneridae</taxon>
        <taxon>Pentapetalae</taxon>
        <taxon>asterids</taxon>
        <taxon>lamiids</taxon>
        <taxon>Solanales</taxon>
        <taxon>Solanaceae</taxon>
        <taxon>Solanoideae</taxon>
        <taxon>Solaneae</taxon>
        <taxon>Solanum</taxon>
        <taxon>Solanum subgen. Lycopersicon</taxon>
    </lineage>
</organism>
<dbReference type="Gene3D" id="1.10.510.10">
    <property type="entry name" value="Transferase(Phosphotransferase) domain 1"/>
    <property type="match status" value="1"/>
</dbReference>
<dbReference type="PANTHER" id="PTHR27001:SF39">
    <property type="entry name" value="PROTEIN KINASE SUPERFAMILY PROTEIN"/>
    <property type="match status" value="1"/>
</dbReference>
<gene>
    <name evidence="5" type="ORF">EJD97_009411</name>
</gene>
<name>A0A6N2AI99_SOLCI</name>
<feature type="domain" description="Protein kinase" evidence="4">
    <location>
        <begin position="64"/>
        <end position="346"/>
    </location>
</feature>
<dbReference type="GO" id="GO:0005524">
    <property type="term" value="F:ATP binding"/>
    <property type="evidence" value="ECO:0007669"/>
    <property type="project" value="UniProtKB-KW"/>
</dbReference>
<dbReference type="FunFam" id="3.30.200.20:FF:000638">
    <property type="entry name" value="serine/threonine-protein kinase-like protein ACR4"/>
    <property type="match status" value="1"/>
</dbReference>
<dbReference type="InterPro" id="IPR011009">
    <property type="entry name" value="Kinase-like_dom_sf"/>
</dbReference>
<dbReference type="GO" id="GO:0005886">
    <property type="term" value="C:plasma membrane"/>
    <property type="evidence" value="ECO:0007669"/>
    <property type="project" value="TreeGrafter"/>
</dbReference>
<sequence length="351" mass="38833">MSGGEIIIIYNVVLSILAIIIICLVILLFICCKKEPIKAEETLPTKQIASSYSLMDIHGATDGFNYRRIIGQGRIGSVYVGILPNGDQQVAIKRIHPRLVLSNAGFGFTSMMKWLSLAYHPNIVPILGFSEGPGERIVVMEFGGMLSLDFYLHQNRDHDDDGGDGGGGGGTSLLDWNCRLRVAAGIARGIEYLHEVMVPHIVHGCIKPSNILIDVNFCARVCDYGLYTFLTCYDKRQLGLMGYVDDEYWIGNEKKGFSKESDVYGLGVVLLELLSGRKCDQESLLVKWALPLIKEMKFGEFLDNRLMLPNDIRPLVRLAKVALACVGNSRKNRPSIVQVANILNSLEVGLL</sequence>
<keyword evidence="3" id="KW-0472">Membrane</keyword>
<dbReference type="SUPFAM" id="SSF56112">
    <property type="entry name" value="Protein kinase-like (PK-like)"/>
    <property type="match status" value="1"/>
</dbReference>